<dbReference type="GO" id="GO:0030288">
    <property type="term" value="C:outer membrane-bounded periplasmic space"/>
    <property type="evidence" value="ECO:0007669"/>
    <property type="project" value="TreeGrafter"/>
</dbReference>
<dbReference type="GO" id="GO:0006508">
    <property type="term" value="P:proteolysis"/>
    <property type="evidence" value="ECO:0007669"/>
    <property type="project" value="UniProtKB-KW"/>
</dbReference>
<evidence type="ECO:0000256" key="4">
    <source>
        <dbReference type="ARBA" id="ARBA00022676"/>
    </source>
</evidence>
<dbReference type="KEGG" id="fhl:OE105_08860"/>
<protein>
    <submittedName>
        <fullName evidence="20">Penicillin-binding protein</fullName>
    </submittedName>
</protein>
<sequence>MKKHFDKFLDIIKPMKDTIFSKKAAKAFRITYSVVWNLILIFLISGVLLFALGVGVGAGYFASLVKDEYPRPYDEMRKDIYNYEEPSELYFANGEFAGYLRSDIVREEVKLEDVSEYFLNAVIATEDENFEHHNGVVPKAVLRALFQEVTNAPVQSGGSTLTQQLIKNQILTNEVSFERKAKEILLALRLENFFDKDEILEAYINVSSFGRNSSGQNIAGVQAAAKGIFGVDAKDLNLPQAAYIAGLPQSPNGYTPFTRDGEVKSEEGLEPGLNRQKTVLKRMYENGFISKKVYDEALEYDIVKDFIDSVETPMEKYPYLMMESERQAINILMQQLYEKDGYTKEDVENSEILYERYEALAIRNLRQNGYKIYTTIHKDIYEQFQKVVANFKNYGPDKPEQKKNEETGKMETVYEKLEVGAMLIDNATGKIISFVGGRDFYDNQLNHATQAYRHNGSSMKPLVVYGPAIDMGLAAPGTVLTDVDLGIRVDGRPWPQNYAKKYYGLTSAREALTHSHNVSAVYLFNEIAQNNPVKYLEKMGITRLVPSDYENPSAALGSTANGVSVEENTNAFATFGNGGQFIDAYMIDKIEDRDGNVIYEHESKPVEVFSPQSAYLTVDMMRNVVRNGTARAIPGYLKFSADFAGKTGTSQETRDIWFVGLNPNITMGIWMGYSTPKTITSGSIHLKLWAQLMNATYDVDPNIIGPKDRFQMPGGIVKRTYCGVSGLLPSEACSKAGLVQSDYFIAKYVPTETDNSLIEGKYVTIEDKNYLALNSTPDEFAKSGFILNPDFIKEIAPQLKEDEYEQLIPNNSKWNQIIVPSAKIEENGKNPAPIKIALSSNGIKWSKHGEKDVIGYRVYRIQGDQIEQIGSIIAGESLSFKLSATGFYAVTAVDIAGNESELSNIIQYGTIIEQPPTDQEDGEDETDHSDDSDDNSDDSPEEPTDSGVNYES</sequence>
<organism evidence="20 21">
    <name type="scientific">Fervidibacillus halotolerans</name>
    <dbReference type="NCBI Taxonomy" id="2980027"/>
    <lineage>
        <taxon>Bacteria</taxon>
        <taxon>Bacillati</taxon>
        <taxon>Bacillota</taxon>
        <taxon>Bacilli</taxon>
        <taxon>Bacillales</taxon>
        <taxon>Bacillaceae</taxon>
        <taxon>Fervidibacillus</taxon>
    </lineage>
</organism>
<keyword evidence="10 17" id="KW-1133">Transmembrane helix</keyword>
<dbReference type="AlphaFoldDB" id="A0A9E8RWG6"/>
<keyword evidence="5" id="KW-0808">Transferase</keyword>
<dbReference type="EMBL" id="CP106877">
    <property type="protein sequence ID" value="WAA11730.1"/>
    <property type="molecule type" value="Genomic_DNA"/>
</dbReference>
<dbReference type="InterPro" id="IPR012338">
    <property type="entry name" value="Beta-lactam/transpept-like"/>
</dbReference>
<dbReference type="SUPFAM" id="SSF56601">
    <property type="entry name" value="beta-lactamase/transpeptidase-like"/>
    <property type="match status" value="1"/>
</dbReference>
<evidence type="ECO:0000256" key="8">
    <source>
        <dbReference type="ARBA" id="ARBA00022960"/>
    </source>
</evidence>
<evidence type="ECO:0000256" key="13">
    <source>
        <dbReference type="ARBA" id="ARBA00023316"/>
    </source>
</evidence>
<keyword evidence="2" id="KW-0121">Carboxypeptidase</keyword>
<reference evidence="20" key="1">
    <citation type="submission" date="2022-09" db="EMBL/GenBank/DDBJ databases">
        <title>Complete Genomes of Fervidibacillus albus and Fervidibacillus halotolerans isolated from tidal flat sediments.</title>
        <authorList>
            <person name="Kwon K.K."/>
            <person name="Yang S.-H."/>
            <person name="Park M.J."/>
            <person name="Oh H.-M."/>
        </authorList>
    </citation>
    <scope>NUCLEOTIDE SEQUENCE</scope>
    <source>
        <strain evidence="20">MEBiC13594</strain>
    </source>
</reference>
<keyword evidence="6 17" id="KW-0812">Transmembrane</keyword>
<dbReference type="PANTHER" id="PTHR32282">
    <property type="entry name" value="BINDING PROTEIN TRANSPEPTIDASE, PUTATIVE-RELATED"/>
    <property type="match status" value="1"/>
</dbReference>
<dbReference type="GO" id="GO:0009252">
    <property type="term" value="P:peptidoglycan biosynthetic process"/>
    <property type="evidence" value="ECO:0007669"/>
    <property type="project" value="UniProtKB-KW"/>
</dbReference>
<dbReference type="Pfam" id="PF00912">
    <property type="entry name" value="Transgly"/>
    <property type="match status" value="1"/>
</dbReference>
<comment type="catalytic activity">
    <reaction evidence="15">
        <text>[GlcNAc-(1-&gt;4)-Mur2Ac(oyl-L-Ala-gamma-D-Glu-L-Lys-D-Ala-D-Ala)](n)-di-trans,octa-cis-undecaprenyl diphosphate + beta-D-GlcNAc-(1-&gt;4)-Mur2Ac(oyl-L-Ala-gamma-D-Glu-L-Lys-D-Ala-D-Ala)-di-trans,octa-cis-undecaprenyl diphosphate = [GlcNAc-(1-&gt;4)-Mur2Ac(oyl-L-Ala-gamma-D-Glu-L-Lys-D-Ala-D-Ala)](n+1)-di-trans,octa-cis-undecaprenyl diphosphate + di-trans,octa-cis-undecaprenyl diphosphate + H(+)</text>
        <dbReference type="Rhea" id="RHEA:23708"/>
        <dbReference type="Rhea" id="RHEA-COMP:9602"/>
        <dbReference type="Rhea" id="RHEA-COMP:9603"/>
        <dbReference type="ChEBI" id="CHEBI:15378"/>
        <dbReference type="ChEBI" id="CHEBI:58405"/>
        <dbReference type="ChEBI" id="CHEBI:60033"/>
        <dbReference type="ChEBI" id="CHEBI:78435"/>
        <dbReference type="EC" id="2.4.99.28"/>
    </reaction>
</comment>
<evidence type="ECO:0000256" key="17">
    <source>
        <dbReference type="SAM" id="Phobius"/>
    </source>
</evidence>
<evidence type="ECO:0000256" key="12">
    <source>
        <dbReference type="ARBA" id="ARBA00023268"/>
    </source>
</evidence>
<keyword evidence="3" id="KW-0645">Protease</keyword>
<evidence type="ECO:0000256" key="10">
    <source>
        <dbReference type="ARBA" id="ARBA00022989"/>
    </source>
</evidence>
<gene>
    <name evidence="20" type="ORF">OE105_08860</name>
</gene>
<dbReference type="Gene3D" id="1.10.3810.10">
    <property type="entry name" value="Biosynthetic peptidoglycan transglycosylase-like"/>
    <property type="match status" value="1"/>
</dbReference>
<dbReference type="InterPro" id="IPR050396">
    <property type="entry name" value="Glycosyltr_51/Transpeptidase"/>
</dbReference>
<evidence type="ECO:0000313" key="20">
    <source>
        <dbReference type="EMBL" id="WAA11730.1"/>
    </source>
</evidence>
<dbReference type="PANTHER" id="PTHR32282:SF32">
    <property type="entry name" value="PENICILLIN-BINDING PROTEIN 2A"/>
    <property type="match status" value="1"/>
</dbReference>
<comment type="catalytic activity">
    <reaction evidence="14">
        <text>Preferential cleavage: (Ac)2-L-Lys-D-Ala-|-D-Ala. Also transpeptidation of peptidyl-alanyl moieties that are N-acyl substituents of D-alanine.</text>
        <dbReference type="EC" id="3.4.16.4"/>
    </reaction>
</comment>
<keyword evidence="13" id="KW-0961">Cell wall biogenesis/degradation</keyword>
<dbReference type="GO" id="GO:0008658">
    <property type="term" value="F:penicillin binding"/>
    <property type="evidence" value="ECO:0007669"/>
    <property type="project" value="InterPro"/>
</dbReference>
<proteinExistence type="predicted"/>
<dbReference type="InterPro" id="IPR036950">
    <property type="entry name" value="PBP_transglycosylase"/>
</dbReference>
<evidence type="ECO:0000256" key="7">
    <source>
        <dbReference type="ARBA" id="ARBA00022801"/>
    </source>
</evidence>
<name>A0A9E8RWG6_9BACI</name>
<dbReference type="GO" id="GO:0008955">
    <property type="term" value="F:peptidoglycan glycosyltransferase activity"/>
    <property type="evidence" value="ECO:0007669"/>
    <property type="project" value="UniProtKB-EC"/>
</dbReference>
<dbReference type="GO" id="GO:0071555">
    <property type="term" value="P:cell wall organization"/>
    <property type="evidence" value="ECO:0007669"/>
    <property type="project" value="UniProtKB-KW"/>
</dbReference>
<feature type="compositionally biased region" description="Acidic residues" evidence="16">
    <location>
        <begin position="918"/>
        <end position="944"/>
    </location>
</feature>
<dbReference type="Gene3D" id="3.90.1310.40">
    <property type="match status" value="1"/>
</dbReference>
<dbReference type="GO" id="GO:0009002">
    <property type="term" value="F:serine-type D-Ala-D-Ala carboxypeptidase activity"/>
    <property type="evidence" value="ECO:0007669"/>
    <property type="project" value="UniProtKB-EC"/>
</dbReference>
<evidence type="ECO:0000256" key="3">
    <source>
        <dbReference type="ARBA" id="ARBA00022670"/>
    </source>
</evidence>
<accession>A0A9E8RWG6</accession>
<feature type="domain" description="Penicillin-binding protein transpeptidase" evidence="18">
    <location>
        <begin position="420"/>
        <end position="664"/>
    </location>
</feature>
<keyword evidence="8" id="KW-0133">Cell shape</keyword>
<dbReference type="InterPro" id="IPR001264">
    <property type="entry name" value="Glyco_trans_51"/>
</dbReference>
<keyword evidence="9" id="KW-0573">Peptidoglycan synthesis</keyword>
<evidence type="ECO:0000256" key="16">
    <source>
        <dbReference type="SAM" id="MobiDB-lite"/>
    </source>
</evidence>
<feature type="transmembrane region" description="Helical" evidence="17">
    <location>
        <begin position="34"/>
        <end position="62"/>
    </location>
</feature>
<dbReference type="RefSeq" id="WP_275419848.1">
    <property type="nucleotide sequence ID" value="NZ_CP106877.1"/>
</dbReference>
<keyword evidence="7" id="KW-0378">Hydrolase</keyword>
<dbReference type="InterPro" id="IPR023346">
    <property type="entry name" value="Lysozyme-like_dom_sf"/>
</dbReference>
<evidence type="ECO:0000313" key="21">
    <source>
        <dbReference type="Proteomes" id="UP001164726"/>
    </source>
</evidence>
<dbReference type="Pfam" id="PF00905">
    <property type="entry name" value="Transpeptidase"/>
    <property type="match status" value="1"/>
</dbReference>
<evidence type="ECO:0000259" key="18">
    <source>
        <dbReference type="Pfam" id="PF00905"/>
    </source>
</evidence>
<evidence type="ECO:0000256" key="2">
    <source>
        <dbReference type="ARBA" id="ARBA00022645"/>
    </source>
</evidence>
<dbReference type="InterPro" id="IPR001460">
    <property type="entry name" value="PCN-bd_Tpept"/>
</dbReference>
<dbReference type="GO" id="GO:0008360">
    <property type="term" value="P:regulation of cell shape"/>
    <property type="evidence" value="ECO:0007669"/>
    <property type="project" value="UniProtKB-KW"/>
</dbReference>
<keyword evidence="11 17" id="KW-0472">Membrane</keyword>
<evidence type="ECO:0000256" key="14">
    <source>
        <dbReference type="ARBA" id="ARBA00034000"/>
    </source>
</evidence>
<keyword evidence="4" id="KW-0328">Glycosyltransferase</keyword>
<evidence type="ECO:0000256" key="6">
    <source>
        <dbReference type="ARBA" id="ARBA00022692"/>
    </source>
</evidence>
<dbReference type="SUPFAM" id="SSF53955">
    <property type="entry name" value="Lysozyme-like"/>
    <property type="match status" value="1"/>
</dbReference>
<keyword evidence="12" id="KW-0511">Multifunctional enzyme</keyword>
<evidence type="ECO:0000256" key="9">
    <source>
        <dbReference type="ARBA" id="ARBA00022984"/>
    </source>
</evidence>
<evidence type="ECO:0000256" key="15">
    <source>
        <dbReference type="ARBA" id="ARBA00049902"/>
    </source>
</evidence>
<dbReference type="Gene3D" id="2.60.40.10">
    <property type="entry name" value="Immunoglobulins"/>
    <property type="match status" value="1"/>
</dbReference>
<dbReference type="Gene3D" id="3.40.710.10">
    <property type="entry name" value="DD-peptidase/beta-lactamase superfamily"/>
    <property type="match status" value="1"/>
</dbReference>
<dbReference type="InterPro" id="IPR013783">
    <property type="entry name" value="Ig-like_fold"/>
</dbReference>
<feature type="domain" description="Glycosyl transferase family 51" evidence="19">
    <location>
        <begin position="102"/>
        <end position="283"/>
    </location>
</feature>
<keyword evidence="21" id="KW-1185">Reference proteome</keyword>
<evidence type="ECO:0000259" key="19">
    <source>
        <dbReference type="Pfam" id="PF00912"/>
    </source>
</evidence>
<keyword evidence="1" id="KW-1003">Cell membrane</keyword>
<evidence type="ECO:0000256" key="5">
    <source>
        <dbReference type="ARBA" id="ARBA00022679"/>
    </source>
</evidence>
<evidence type="ECO:0000256" key="11">
    <source>
        <dbReference type="ARBA" id="ARBA00023136"/>
    </source>
</evidence>
<feature type="region of interest" description="Disordered" evidence="16">
    <location>
        <begin position="913"/>
        <end position="952"/>
    </location>
</feature>
<evidence type="ECO:0000256" key="1">
    <source>
        <dbReference type="ARBA" id="ARBA00022475"/>
    </source>
</evidence>
<dbReference type="Proteomes" id="UP001164726">
    <property type="component" value="Chromosome"/>
</dbReference>